<dbReference type="Proteomes" id="UP000663843">
    <property type="component" value="Unassembled WGS sequence"/>
</dbReference>
<sequence length="174" mass="19790">MKKREGSRYGESLRMSKKESEAEDREWVHMHIYEGWSHGYLQMASLMHEARDAIDDIAGWAAESFAHVQEKMREEEETEMLTFTPRRRRSPPSSSSNAKGESAQPPGPAVEPALTSSRRGRLSTSTPLVSLTEEELMRRRRVEAVEGISKPHMMEGSAAEEEEMGEDMRIAYGF</sequence>
<feature type="region of interest" description="Disordered" evidence="1">
    <location>
        <begin position="1"/>
        <end position="24"/>
    </location>
</feature>
<name>A0A8H3A0M4_9AGAM</name>
<feature type="region of interest" description="Disordered" evidence="1">
    <location>
        <begin position="70"/>
        <end position="128"/>
    </location>
</feature>
<reference evidence="2" key="1">
    <citation type="submission" date="2021-01" db="EMBL/GenBank/DDBJ databases">
        <authorList>
            <person name="Kaushik A."/>
        </authorList>
    </citation>
    <scope>NUCLEOTIDE SEQUENCE</scope>
    <source>
        <strain evidence="2">AG2-2IIIB</strain>
    </source>
</reference>
<proteinExistence type="predicted"/>
<dbReference type="EMBL" id="CAJMWT010000965">
    <property type="protein sequence ID" value="CAE6368088.1"/>
    <property type="molecule type" value="Genomic_DNA"/>
</dbReference>
<dbReference type="InterPro" id="IPR029058">
    <property type="entry name" value="AB_hydrolase_fold"/>
</dbReference>
<gene>
    <name evidence="2" type="ORF">RDB_LOCUS16463</name>
</gene>
<comment type="caution">
    <text evidence="2">The sequence shown here is derived from an EMBL/GenBank/DDBJ whole genome shotgun (WGS) entry which is preliminary data.</text>
</comment>
<accession>A0A8H3A0M4</accession>
<organism evidence="2 3">
    <name type="scientific">Rhizoctonia solani</name>
    <dbReference type="NCBI Taxonomy" id="456999"/>
    <lineage>
        <taxon>Eukaryota</taxon>
        <taxon>Fungi</taxon>
        <taxon>Dikarya</taxon>
        <taxon>Basidiomycota</taxon>
        <taxon>Agaricomycotina</taxon>
        <taxon>Agaricomycetes</taxon>
        <taxon>Cantharellales</taxon>
        <taxon>Ceratobasidiaceae</taxon>
        <taxon>Rhizoctonia</taxon>
    </lineage>
</organism>
<evidence type="ECO:0000313" key="3">
    <source>
        <dbReference type="Proteomes" id="UP000663843"/>
    </source>
</evidence>
<dbReference type="AlphaFoldDB" id="A0A8H3A0M4"/>
<evidence type="ECO:0000313" key="2">
    <source>
        <dbReference type="EMBL" id="CAE6368088.1"/>
    </source>
</evidence>
<protein>
    <submittedName>
        <fullName evidence="2">Uncharacterized protein</fullName>
    </submittedName>
</protein>
<feature type="compositionally biased region" description="Low complexity" evidence="1">
    <location>
        <begin position="114"/>
        <end position="128"/>
    </location>
</feature>
<evidence type="ECO:0000256" key="1">
    <source>
        <dbReference type="SAM" id="MobiDB-lite"/>
    </source>
</evidence>
<feature type="region of interest" description="Disordered" evidence="1">
    <location>
        <begin position="147"/>
        <end position="167"/>
    </location>
</feature>
<dbReference type="Gene3D" id="3.40.50.1820">
    <property type="entry name" value="alpha/beta hydrolase"/>
    <property type="match status" value="1"/>
</dbReference>
<feature type="compositionally biased region" description="Basic and acidic residues" evidence="1">
    <location>
        <begin position="14"/>
        <end position="24"/>
    </location>
</feature>